<dbReference type="Proteomes" id="UP000887574">
    <property type="component" value="Unplaced"/>
</dbReference>
<dbReference type="AlphaFoldDB" id="A0A915CYE0"/>
<organism evidence="1 2">
    <name type="scientific">Ditylenchus dipsaci</name>
    <dbReference type="NCBI Taxonomy" id="166011"/>
    <lineage>
        <taxon>Eukaryota</taxon>
        <taxon>Metazoa</taxon>
        <taxon>Ecdysozoa</taxon>
        <taxon>Nematoda</taxon>
        <taxon>Chromadorea</taxon>
        <taxon>Rhabditida</taxon>
        <taxon>Tylenchina</taxon>
        <taxon>Tylenchomorpha</taxon>
        <taxon>Sphaerularioidea</taxon>
        <taxon>Anguinidae</taxon>
        <taxon>Anguininae</taxon>
        <taxon>Ditylenchus</taxon>
    </lineage>
</organism>
<evidence type="ECO:0000313" key="2">
    <source>
        <dbReference type="WBParaSite" id="jg13984"/>
    </source>
</evidence>
<reference evidence="2" key="1">
    <citation type="submission" date="2022-11" db="UniProtKB">
        <authorList>
            <consortium name="WormBaseParasite"/>
        </authorList>
    </citation>
    <scope>IDENTIFICATION</scope>
</reference>
<evidence type="ECO:0000313" key="1">
    <source>
        <dbReference type="Proteomes" id="UP000887574"/>
    </source>
</evidence>
<dbReference type="WBParaSite" id="jg13984">
    <property type="protein sequence ID" value="jg13984"/>
    <property type="gene ID" value="jg13984"/>
</dbReference>
<accession>A0A915CYE0</accession>
<keyword evidence="1" id="KW-1185">Reference proteome</keyword>
<sequence length="145" mass="15807">MWLFYLATLNISDKNDPQKVFIQWHGMANTSCPSSAVLVSAGATSSNAIYLDVNTPANKITAAVNNVTGTRTANTPRMDTQCRLQATTNIFGKILNGVPADGSVCKTKYNPQDVTGEFLHIEQKEGARSNWDLWSKAINIAFPLT</sequence>
<name>A0A915CYE0_9BILA</name>
<proteinExistence type="predicted"/>
<protein>
    <submittedName>
        <fullName evidence="2">Uncharacterized protein</fullName>
    </submittedName>
</protein>